<evidence type="ECO:0000313" key="4">
    <source>
        <dbReference type="EnsemblFungi" id="PTTG_11662-t43_1-p1"/>
    </source>
</evidence>
<dbReference type="AlphaFoldDB" id="A0A180G5A0"/>
<feature type="region of interest" description="Disordered" evidence="1">
    <location>
        <begin position="89"/>
        <end position="138"/>
    </location>
</feature>
<evidence type="ECO:0000313" key="5">
    <source>
        <dbReference type="Proteomes" id="UP000005240"/>
    </source>
</evidence>
<feature type="chain" id="PRO_5008109572" evidence="2">
    <location>
        <begin position="21"/>
        <end position="235"/>
    </location>
</feature>
<evidence type="ECO:0000313" key="3">
    <source>
        <dbReference type="EMBL" id="OAV87798.1"/>
    </source>
</evidence>
<accession>A0A180G5A0</accession>
<proteinExistence type="predicted"/>
<evidence type="ECO:0000256" key="2">
    <source>
        <dbReference type="SAM" id="SignalP"/>
    </source>
</evidence>
<feature type="signal peptide" evidence="2">
    <location>
        <begin position="1"/>
        <end position="20"/>
    </location>
</feature>
<dbReference type="VEuPathDB" id="FungiDB:PTTG_11662"/>
<dbReference type="Proteomes" id="UP000005240">
    <property type="component" value="Unassembled WGS sequence"/>
</dbReference>
<evidence type="ECO:0000256" key="1">
    <source>
        <dbReference type="SAM" id="MobiDB-lite"/>
    </source>
</evidence>
<dbReference type="EMBL" id="ADAS02000280">
    <property type="protein sequence ID" value="OAV87798.1"/>
    <property type="molecule type" value="Genomic_DNA"/>
</dbReference>
<keyword evidence="5" id="KW-1185">Reference proteome</keyword>
<gene>
    <name evidence="3" type="ORF">PTTG_11662</name>
</gene>
<reference evidence="4" key="4">
    <citation type="submission" date="2025-05" db="UniProtKB">
        <authorList>
            <consortium name="EnsemblFungi"/>
        </authorList>
    </citation>
    <scope>IDENTIFICATION</scope>
    <source>
        <strain evidence="4">isolate 1-1 / race 1 (BBBD)</strain>
    </source>
</reference>
<protein>
    <submittedName>
        <fullName evidence="3 4">Uncharacterized protein</fullName>
    </submittedName>
</protein>
<dbReference type="EnsemblFungi" id="PTTG_11662-t43_1">
    <property type="protein sequence ID" value="PTTG_11662-t43_1-p1"/>
    <property type="gene ID" value="PTTG_11662"/>
</dbReference>
<feature type="region of interest" description="Disordered" evidence="1">
    <location>
        <begin position="41"/>
        <end position="77"/>
    </location>
</feature>
<sequence>MLFSKVLVSLQLLACYNISAHPLSTSKSLVRRSEYYAELGRMASQGDKRPRTAPSRAPREEWGTRIQSEEWNGPLMPFKHPRVQEWSDETLTSGVSSVSSESSKDRWREVSSSGRWRGNSRQSKKPAAPAAPEEAEPSDAIKDLLKQASEEEILGVLEELGQKVMNNPKIGRVLKQYSTRSARKQGEMKSLAMEGPNAKQPTTKEWLDNANFQLSKQLIAVQNEQKESHSGILSD</sequence>
<keyword evidence="2" id="KW-0732">Signal</keyword>
<reference evidence="3" key="1">
    <citation type="submission" date="2009-11" db="EMBL/GenBank/DDBJ databases">
        <authorList>
            <consortium name="The Broad Institute Genome Sequencing Platform"/>
            <person name="Ward D."/>
            <person name="Feldgarden M."/>
            <person name="Earl A."/>
            <person name="Young S.K."/>
            <person name="Zeng Q."/>
            <person name="Koehrsen M."/>
            <person name="Alvarado L."/>
            <person name="Berlin A."/>
            <person name="Bochicchio J."/>
            <person name="Borenstein D."/>
            <person name="Chapman S.B."/>
            <person name="Chen Z."/>
            <person name="Engels R."/>
            <person name="Freedman E."/>
            <person name="Gellesch M."/>
            <person name="Goldberg J."/>
            <person name="Griggs A."/>
            <person name="Gujja S."/>
            <person name="Heilman E."/>
            <person name="Heiman D."/>
            <person name="Hepburn T."/>
            <person name="Howarth C."/>
            <person name="Jen D."/>
            <person name="Larson L."/>
            <person name="Lewis B."/>
            <person name="Mehta T."/>
            <person name="Park D."/>
            <person name="Pearson M."/>
            <person name="Roberts A."/>
            <person name="Saif S."/>
            <person name="Shea T."/>
            <person name="Shenoy N."/>
            <person name="Sisk P."/>
            <person name="Stolte C."/>
            <person name="Sykes S."/>
            <person name="Thomson T."/>
            <person name="Walk T."/>
            <person name="White J."/>
            <person name="Yandava C."/>
            <person name="Izard J."/>
            <person name="Baranova O.V."/>
            <person name="Blanton J.M."/>
            <person name="Tanner A.C."/>
            <person name="Dewhirst F.E."/>
            <person name="Haas B."/>
            <person name="Nusbaum C."/>
            <person name="Birren B."/>
        </authorList>
    </citation>
    <scope>NUCLEOTIDE SEQUENCE [LARGE SCALE GENOMIC DNA]</scope>
    <source>
        <strain evidence="3">1-1 BBBD Race 1</strain>
    </source>
</reference>
<reference evidence="3" key="2">
    <citation type="submission" date="2016-05" db="EMBL/GenBank/DDBJ databases">
        <title>Comparative analysis highlights variable genome content of wheat rusts and divergence of the mating loci.</title>
        <authorList>
            <person name="Cuomo C.A."/>
            <person name="Bakkeren G."/>
            <person name="Szabo L."/>
            <person name="Khalil H."/>
            <person name="Joly D."/>
            <person name="Goldberg J."/>
            <person name="Young S."/>
            <person name="Zeng Q."/>
            <person name="Fellers J."/>
        </authorList>
    </citation>
    <scope>NUCLEOTIDE SEQUENCE [LARGE SCALE GENOMIC DNA]</scope>
    <source>
        <strain evidence="3">1-1 BBBD Race 1</strain>
    </source>
</reference>
<feature type="region of interest" description="Disordered" evidence="1">
    <location>
        <begin position="181"/>
        <end position="201"/>
    </location>
</feature>
<reference evidence="4 5" key="3">
    <citation type="journal article" date="2017" name="G3 (Bethesda)">
        <title>Comparative analysis highlights variable genome content of wheat rusts and divergence of the mating loci.</title>
        <authorList>
            <person name="Cuomo C.A."/>
            <person name="Bakkeren G."/>
            <person name="Khalil H.B."/>
            <person name="Panwar V."/>
            <person name="Joly D."/>
            <person name="Linning R."/>
            <person name="Sakthikumar S."/>
            <person name="Song X."/>
            <person name="Adiconis X."/>
            <person name="Fan L."/>
            <person name="Goldberg J.M."/>
            <person name="Levin J.Z."/>
            <person name="Young S."/>
            <person name="Zeng Q."/>
            <person name="Anikster Y."/>
            <person name="Bruce M."/>
            <person name="Wang M."/>
            <person name="Yin C."/>
            <person name="McCallum B."/>
            <person name="Szabo L.J."/>
            <person name="Hulbert S."/>
            <person name="Chen X."/>
            <person name="Fellers J.P."/>
        </authorList>
    </citation>
    <scope>NUCLEOTIDE SEQUENCE</scope>
    <source>
        <strain evidence="4">isolate 1-1 / race 1 (BBBD)</strain>
        <strain evidence="5">Isolate 1-1 / race 1 (BBBD)</strain>
    </source>
</reference>
<name>A0A180G5A0_PUCT1</name>
<organism evidence="3">
    <name type="scientific">Puccinia triticina (isolate 1-1 / race 1 (BBBD))</name>
    <name type="common">Brown leaf rust fungus</name>
    <dbReference type="NCBI Taxonomy" id="630390"/>
    <lineage>
        <taxon>Eukaryota</taxon>
        <taxon>Fungi</taxon>
        <taxon>Dikarya</taxon>
        <taxon>Basidiomycota</taxon>
        <taxon>Pucciniomycotina</taxon>
        <taxon>Pucciniomycetes</taxon>
        <taxon>Pucciniales</taxon>
        <taxon>Pucciniaceae</taxon>
        <taxon>Puccinia</taxon>
    </lineage>
</organism>